<protein>
    <recommendedName>
        <fullName evidence="1">D-glutamate cyclase-like C-terminal domain-containing protein</fullName>
    </recommendedName>
</protein>
<keyword evidence="3" id="KW-1185">Reference proteome</keyword>
<evidence type="ECO:0000313" key="3">
    <source>
        <dbReference type="Proteomes" id="UP000184301"/>
    </source>
</evidence>
<gene>
    <name evidence="2" type="ORF">SAMN02745243_00871</name>
</gene>
<dbReference type="RefSeq" id="WP_073105778.1">
    <property type="nucleotide sequence ID" value="NZ_FQZY01000011.1"/>
</dbReference>
<dbReference type="EMBL" id="FQZY01000011">
    <property type="protein sequence ID" value="SHJ56065.1"/>
    <property type="molecule type" value="Genomic_DNA"/>
</dbReference>
<dbReference type="PANTHER" id="PTHR32022:SF10">
    <property type="entry name" value="D-GLUTAMATE CYCLASE, MITOCHONDRIAL"/>
    <property type="match status" value="1"/>
</dbReference>
<organism evidence="2 3">
    <name type="scientific">Hespellia stercorisuis DSM 15480</name>
    <dbReference type="NCBI Taxonomy" id="1121950"/>
    <lineage>
        <taxon>Bacteria</taxon>
        <taxon>Bacillati</taxon>
        <taxon>Bacillota</taxon>
        <taxon>Clostridia</taxon>
        <taxon>Lachnospirales</taxon>
        <taxon>Lachnospiraceae</taxon>
        <taxon>Hespellia</taxon>
    </lineage>
</organism>
<dbReference type="STRING" id="1121950.SAMN02745243_00871"/>
<feature type="domain" description="D-glutamate cyclase-like C-terminal" evidence="1">
    <location>
        <begin position="16"/>
        <end position="316"/>
    </location>
</feature>
<dbReference type="OrthoDB" id="1668885at2"/>
<dbReference type="Pfam" id="PF14336">
    <property type="entry name" value="GLUCM-like_C"/>
    <property type="match status" value="1"/>
</dbReference>
<sequence length="356" mass="38155">MLSFEEQRILNLGQALDALMTADIHSRGIIKPIYDNMFERVGEPLSTNAAKKLLNAMLRPNPIVLIGTGFLVKPTFRPETDGPISSALLARAISLLGGIPIIVSEQNSMDVLKAACTEAELIVTNTIEDAIERPHSVALVIMPPAKQEEETRKVIEQLLSLSPVGMVSIEHPGKADDGKYYSLLGYELKDWPGAIDDLMERVSEQGGCTIGIGDGGNEAGMGYCKPELDEIVPYGAVIGTTGSCDAPIIASISEYGAYALIAALEFVSGKKVLQSPDLEERVLRAAIRAGSVCGCSGRPTAAIDMIDVEYIRSYVNMLQCVVTSTVKFSPTRPFFIDFCRGAEVGEPGTYSGGHGK</sequence>
<dbReference type="Gene3D" id="3.90.1640.20">
    <property type="entry name" value="TON_0340"/>
    <property type="match status" value="1"/>
</dbReference>
<name>A0A1M6KAT3_9FIRM</name>
<reference evidence="2 3" key="1">
    <citation type="submission" date="2016-11" db="EMBL/GenBank/DDBJ databases">
        <authorList>
            <person name="Jaros S."/>
            <person name="Januszkiewicz K."/>
            <person name="Wedrychowicz H."/>
        </authorList>
    </citation>
    <scope>NUCLEOTIDE SEQUENCE [LARGE SCALE GENOMIC DNA]</scope>
    <source>
        <strain evidence="2 3">DSM 15480</strain>
    </source>
</reference>
<accession>A0A1M6KAT3</accession>
<dbReference type="Proteomes" id="UP000184301">
    <property type="component" value="Unassembled WGS sequence"/>
</dbReference>
<dbReference type="PANTHER" id="PTHR32022">
    <property type="entry name" value="D-GLUTAMATE CYCLASE, MITOCHONDRIAL"/>
    <property type="match status" value="1"/>
</dbReference>
<dbReference type="InterPro" id="IPR025504">
    <property type="entry name" value="GLUCM_C"/>
</dbReference>
<evidence type="ECO:0000313" key="2">
    <source>
        <dbReference type="EMBL" id="SHJ56065.1"/>
    </source>
</evidence>
<evidence type="ECO:0000259" key="1">
    <source>
        <dbReference type="Pfam" id="PF14336"/>
    </source>
</evidence>
<proteinExistence type="predicted"/>
<dbReference type="AlphaFoldDB" id="A0A1M6KAT3"/>